<keyword evidence="1" id="KW-1133">Transmembrane helix</keyword>
<name>A0AA96VNA8_9STRE</name>
<evidence type="ECO:0000313" key="2">
    <source>
        <dbReference type="EMBL" id="WNY48194.1"/>
    </source>
</evidence>
<dbReference type="AlphaFoldDB" id="A0AA96VNA8"/>
<gene>
    <name evidence="2" type="ORF">PW220_05530</name>
</gene>
<reference evidence="2 3" key="1">
    <citation type="submission" date="2023-02" db="EMBL/GenBank/DDBJ databases">
        <title>Streptococcus sp. Genome Sequencing and Assembly.</title>
        <authorList>
            <person name="Shore S.M."/>
            <person name="Nicholson T.L."/>
        </authorList>
    </citation>
    <scope>NUCLEOTIDE SEQUENCE [LARGE SCALE GENOMIC DNA]</scope>
    <source>
        <strain evidence="2 3">29892</strain>
    </source>
</reference>
<sequence>MGDFVTILLFASVIIFRYFIYPKMKKANEEKRWAEEQSKYRITIIDLINERQSFVGTIDSFNDIYNIVYDYNQAHVFSSQEAASKYAHSMARNENISILILAGSNPVEKIC</sequence>
<evidence type="ECO:0000256" key="1">
    <source>
        <dbReference type="SAM" id="Phobius"/>
    </source>
</evidence>
<dbReference type="Proteomes" id="UP001301526">
    <property type="component" value="Chromosome"/>
</dbReference>
<keyword evidence="1" id="KW-0812">Transmembrane</keyword>
<feature type="transmembrane region" description="Helical" evidence="1">
    <location>
        <begin position="6"/>
        <end position="22"/>
    </location>
</feature>
<evidence type="ECO:0000313" key="3">
    <source>
        <dbReference type="Proteomes" id="UP001301526"/>
    </source>
</evidence>
<protein>
    <submittedName>
        <fullName evidence="2">Uncharacterized protein</fullName>
    </submittedName>
</protein>
<dbReference type="RefSeq" id="WP_248054098.1">
    <property type="nucleotide sequence ID" value="NZ_CP118734.1"/>
</dbReference>
<organism evidence="2 3">
    <name type="scientific">Streptococcus iners subsp. hyiners</name>
    <dbReference type="NCBI Taxonomy" id="3028083"/>
    <lineage>
        <taxon>Bacteria</taxon>
        <taxon>Bacillati</taxon>
        <taxon>Bacillota</taxon>
        <taxon>Bacilli</taxon>
        <taxon>Lactobacillales</taxon>
        <taxon>Streptococcaceae</taxon>
        <taxon>Streptococcus</taxon>
        <taxon>Streptococcus iners</taxon>
    </lineage>
</organism>
<accession>A0AA96VNA8</accession>
<keyword evidence="3" id="KW-1185">Reference proteome</keyword>
<proteinExistence type="predicted"/>
<keyword evidence="1" id="KW-0472">Membrane</keyword>
<dbReference type="EMBL" id="CP118734">
    <property type="protein sequence ID" value="WNY48194.1"/>
    <property type="molecule type" value="Genomic_DNA"/>
</dbReference>